<evidence type="ECO:0000313" key="1">
    <source>
        <dbReference type="EMBL" id="KAG7086311.1"/>
    </source>
</evidence>
<dbReference type="AlphaFoldDB" id="A0A9P7UMY0"/>
<dbReference type="GeneID" id="66071351"/>
<name>A0A9P7UMY0_9AGAR</name>
<sequence length="219" mass="24024">MTLSESLLIRGIPRQDTSRSAQRHSTNDLKGTTTIQLLFAGFSYTHKWSQRKVPHNFIHSNPSPEYTGCIEQRFLHRHSQIIPFTVEWLDLRTSNLVDHGSVGVPDRFTVLVIDDQVSVVLANETVGAVRAIGRSVPNCGVIGIVTDAVSVNLHLHERYVFVIDGPEFPTVVEVKLEVTAGRDSEFDAFAVGDEPVSTTNGTVFGEGGTVGVNVRHCSC</sequence>
<proteinExistence type="predicted"/>
<accession>A0A9P7UMY0</accession>
<comment type="caution">
    <text evidence="1">The sequence shown here is derived from an EMBL/GenBank/DDBJ whole genome shotgun (WGS) entry which is preliminary data.</text>
</comment>
<gene>
    <name evidence="1" type="ORF">E1B28_002275</name>
</gene>
<dbReference type="KEGG" id="more:E1B28_002275"/>
<dbReference type="RefSeq" id="XP_043002782.1">
    <property type="nucleotide sequence ID" value="XM_043159183.1"/>
</dbReference>
<organism evidence="1 2">
    <name type="scientific">Marasmius oreades</name>
    <name type="common">fairy-ring Marasmius</name>
    <dbReference type="NCBI Taxonomy" id="181124"/>
    <lineage>
        <taxon>Eukaryota</taxon>
        <taxon>Fungi</taxon>
        <taxon>Dikarya</taxon>
        <taxon>Basidiomycota</taxon>
        <taxon>Agaricomycotina</taxon>
        <taxon>Agaricomycetes</taxon>
        <taxon>Agaricomycetidae</taxon>
        <taxon>Agaricales</taxon>
        <taxon>Marasmiineae</taxon>
        <taxon>Marasmiaceae</taxon>
        <taxon>Marasmius</taxon>
    </lineage>
</organism>
<evidence type="ECO:0000313" key="2">
    <source>
        <dbReference type="Proteomes" id="UP001049176"/>
    </source>
</evidence>
<reference evidence="1" key="1">
    <citation type="journal article" date="2021" name="Genome Biol. Evol.">
        <title>The assembled and annotated genome of the fairy-ring fungus Marasmius oreades.</title>
        <authorList>
            <person name="Hiltunen M."/>
            <person name="Ament-Velasquez S.L."/>
            <person name="Johannesson H."/>
        </authorList>
    </citation>
    <scope>NUCLEOTIDE SEQUENCE</scope>
    <source>
        <strain evidence="1">03SP1</strain>
    </source>
</reference>
<dbReference type="EMBL" id="CM032190">
    <property type="protein sequence ID" value="KAG7086311.1"/>
    <property type="molecule type" value="Genomic_DNA"/>
</dbReference>
<keyword evidence="2" id="KW-1185">Reference proteome</keyword>
<protein>
    <submittedName>
        <fullName evidence="1">Uncharacterized protein</fullName>
    </submittedName>
</protein>
<dbReference type="Proteomes" id="UP001049176">
    <property type="component" value="Chromosome 10"/>
</dbReference>